<dbReference type="AlphaFoldDB" id="A8Q2B8"/>
<dbReference type="Gene3D" id="3.30.160.60">
    <property type="entry name" value="Classic Zinc Finger"/>
    <property type="match status" value="3"/>
</dbReference>
<proteinExistence type="predicted"/>
<dbReference type="GO" id="GO:0000981">
    <property type="term" value="F:DNA-binding transcription factor activity, RNA polymerase II-specific"/>
    <property type="evidence" value="ECO:0007669"/>
    <property type="project" value="TreeGrafter"/>
</dbReference>
<dbReference type="STRING" id="425265.A8Q2B8"/>
<feature type="domain" description="C2H2-type" evidence="5">
    <location>
        <begin position="108"/>
        <end position="138"/>
    </location>
</feature>
<name>A8Q2B8_MALGO</name>
<dbReference type="PROSITE" id="PS50157">
    <property type="entry name" value="ZINC_FINGER_C2H2_2"/>
    <property type="match status" value="3"/>
</dbReference>
<evidence type="ECO:0000313" key="6">
    <source>
        <dbReference type="EMBL" id="EDP43519.1"/>
    </source>
</evidence>
<dbReference type="GeneID" id="5855039"/>
<accession>A8Q2B8</accession>
<keyword evidence="3" id="KW-0862">Zinc</keyword>
<dbReference type="PANTHER" id="PTHR23235">
    <property type="entry name" value="KRUEPPEL-LIKE TRANSCRIPTION FACTOR"/>
    <property type="match status" value="1"/>
</dbReference>
<keyword evidence="2 4" id="KW-0863">Zinc-finger</keyword>
<dbReference type="VEuPathDB" id="FungiDB:MGL_2187"/>
<dbReference type="OrthoDB" id="6077919at2759"/>
<feature type="domain" description="C2H2-type" evidence="5">
    <location>
        <begin position="80"/>
        <end position="107"/>
    </location>
</feature>
<evidence type="ECO:0000256" key="3">
    <source>
        <dbReference type="ARBA" id="ARBA00022833"/>
    </source>
</evidence>
<dbReference type="Pfam" id="PF00096">
    <property type="entry name" value="zf-C2H2"/>
    <property type="match status" value="2"/>
</dbReference>
<dbReference type="InterPro" id="IPR013087">
    <property type="entry name" value="Znf_C2H2_type"/>
</dbReference>
<evidence type="ECO:0000256" key="4">
    <source>
        <dbReference type="PROSITE-ProRule" id="PRU00042"/>
    </source>
</evidence>
<evidence type="ECO:0000256" key="2">
    <source>
        <dbReference type="ARBA" id="ARBA00022771"/>
    </source>
</evidence>
<dbReference type="RefSeq" id="XP_001730733.1">
    <property type="nucleotide sequence ID" value="XM_001730681.1"/>
</dbReference>
<dbReference type="PROSITE" id="PS00028">
    <property type="entry name" value="ZINC_FINGER_C2H2_1"/>
    <property type="match status" value="2"/>
</dbReference>
<evidence type="ECO:0000313" key="7">
    <source>
        <dbReference type="Proteomes" id="UP000008837"/>
    </source>
</evidence>
<evidence type="ECO:0000259" key="5">
    <source>
        <dbReference type="PROSITE" id="PS50157"/>
    </source>
</evidence>
<dbReference type="InParanoid" id="A8Q2B8"/>
<dbReference type="GO" id="GO:0000978">
    <property type="term" value="F:RNA polymerase II cis-regulatory region sequence-specific DNA binding"/>
    <property type="evidence" value="ECO:0007669"/>
    <property type="project" value="TreeGrafter"/>
</dbReference>
<dbReference type="EMBL" id="AAYY01000007">
    <property type="protein sequence ID" value="EDP43519.1"/>
    <property type="molecule type" value="Genomic_DNA"/>
</dbReference>
<dbReference type="FunFam" id="3.30.160.60:FF:002343">
    <property type="entry name" value="Zinc finger protein 33A"/>
    <property type="match status" value="1"/>
</dbReference>
<dbReference type="SMART" id="SM00355">
    <property type="entry name" value="ZnF_C2H2"/>
    <property type="match status" value="3"/>
</dbReference>
<sequence>MLLPLCTHMKHEPGMDLLGTLRANMRELTRQTELLQADGYDAARPHKCIYAPCTKAFARRSDLQRALNVHLNVHTGERPFVCTECFKAFADTSSLARHRRTHSGRRPYKCQIFGCGKEFCRRTTLTKHMRRMHPIDDHPMTPSSVLTFPHMPAVPPITATAKTAQCGTVKGLATMEVMADSKSIDVGDDMAGAGAEKTVSSHGIRLLDIHLMHEPTHGDASGQATPTSPVMLTTSASPHASCSSMTTSAQSWGSPLAHTFPSTPVPVLLHFPACTKASPGYKDMTLTAACPTHSAWPRRQ</sequence>
<dbReference type="InterPro" id="IPR036236">
    <property type="entry name" value="Znf_C2H2_sf"/>
</dbReference>
<gene>
    <name evidence="6" type="ORF">MGL_2187</name>
</gene>
<organism evidence="6 7">
    <name type="scientific">Malassezia globosa (strain ATCC MYA-4612 / CBS 7966)</name>
    <name type="common">Dandruff-associated fungus</name>
    <dbReference type="NCBI Taxonomy" id="425265"/>
    <lineage>
        <taxon>Eukaryota</taxon>
        <taxon>Fungi</taxon>
        <taxon>Dikarya</taxon>
        <taxon>Basidiomycota</taxon>
        <taxon>Ustilaginomycotina</taxon>
        <taxon>Malasseziomycetes</taxon>
        <taxon>Malasseziales</taxon>
        <taxon>Malasseziaceae</taxon>
        <taxon>Malassezia</taxon>
    </lineage>
</organism>
<dbReference type="Proteomes" id="UP000008837">
    <property type="component" value="Unassembled WGS sequence"/>
</dbReference>
<reference evidence="6 7" key="1">
    <citation type="journal article" date="2007" name="Proc. Natl. Acad. Sci. U.S.A.">
        <title>Dandruff-associated Malassezia genomes reveal convergent and divergent virulence traits shared with plant and human fungal pathogens.</title>
        <authorList>
            <person name="Xu J."/>
            <person name="Saunders C.W."/>
            <person name="Hu P."/>
            <person name="Grant R.A."/>
            <person name="Boekhout T."/>
            <person name="Kuramae E.E."/>
            <person name="Kronstad J.W."/>
            <person name="Deangelis Y.M."/>
            <person name="Reeder N.L."/>
            <person name="Johnstone K.R."/>
            <person name="Leland M."/>
            <person name="Fieno A.M."/>
            <person name="Begley W.M."/>
            <person name="Sun Y."/>
            <person name="Lacey M.P."/>
            <person name="Chaudhary T."/>
            <person name="Keough T."/>
            <person name="Chu L."/>
            <person name="Sears R."/>
            <person name="Yuan B."/>
            <person name="Dawson T.L.Jr."/>
        </authorList>
    </citation>
    <scope>NUCLEOTIDE SEQUENCE [LARGE SCALE GENOMIC DNA]</scope>
    <source>
        <strain evidence="7">ATCC MYA-4612 / CBS 7966</strain>
    </source>
</reference>
<keyword evidence="1" id="KW-0479">Metal-binding</keyword>
<dbReference type="SUPFAM" id="SSF57667">
    <property type="entry name" value="beta-beta-alpha zinc fingers"/>
    <property type="match status" value="2"/>
</dbReference>
<feature type="domain" description="C2H2-type" evidence="5">
    <location>
        <begin position="46"/>
        <end position="79"/>
    </location>
</feature>
<evidence type="ECO:0000256" key="1">
    <source>
        <dbReference type="ARBA" id="ARBA00022723"/>
    </source>
</evidence>
<protein>
    <recommendedName>
        <fullName evidence="5">C2H2-type domain-containing protein</fullName>
    </recommendedName>
</protein>
<keyword evidence="7" id="KW-1185">Reference proteome</keyword>
<dbReference type="KEGG" id="mgl:MGL_2187"/>
<dbReference type="PANTHER" id="PTHR23235:SF120">
    <property type="entry name" value="KRUPPEL-LIKE FACTOR 15"/>
    <property type="match status" value="1"/>
</dbReference>
<dbReference type="GO" id="GO:0008270">
    <property type="term" value="F:zinc ion binding"/>
    <property type="evidence" value="ECO:0007669"/>
    <property type="project" value="UniProtKB-KW"/>
</dbReference>
<comment type="caution">
    <text evidence="6">The sequence shown here is derived from an EMBL/GenBank/DDBJ whole genome shotgun (WGS) entry which is preliminary data.</text>
</comment>